<evidence type="ECO:0000313" key="3">
    <source>
        <dbReference type="Proteomes" id="UP000774617"/>
    </source>
</evidence>
<name>A0ABQ8GQ78_9PEZI</name>
<dbReference type="Pfam" id="PF00583">
    <property type="entry name" value="Acetyltransf_1"/>
    <property type="match status" value="1"/>
</dbReference>
<dbReference type="Gene3D" id="3.40.630.30">
    <property type="match status" value="1"/>
</dbReference>
<proteinExistence type="predicted"/>
<accession>A0ABQ8GQ78</accession>
<dbReference type="PROSITE" id="PS51186">
    <property type="entry name" value="GNAT"/>
    <property type="match status" value="1"/>
</dbReference>
<evidence type="ECO:0000259" key="1">
    <source>
        <dbReference type="PROSITE" id="PS51186"/>
    </source>
</evidence>
<keyword evidence="3" id="KW-1185">Reference proteome</keyword>
<dbReference type="InterPro" id="IPR052523">
    <property type="entry name" value="Trichothecene_AcTrans"/>
</dbReference>
<evidence type="ECO:0000313" key="2">
    <source>
        <dbReference type="EMBL" id="KAH7062152.1"/>
    </source>
</evidence>
<reference evidence="2 3" key="1">
    <citation type="journal article" date="2021" name="Nat. Commun.">
        <title>Genetic determinants of endophytism in the Arabidopsis root mycobiome.</title>
        <authorList>
            <person name="Mesny F."/>
            <person name="Miyauchi S."/>
            <person name="Thiergart T."/>
            <person name="Pickel B."/>
            <person name="Atanasova L."/>
            <person name="Karlsson M."/>
            <person name="Huettel B."/>
            <person name="Barry K.W."/>
            <person name="Haridas S."/>
            <person name="Chen C."/>
            <person name="Bauer D."/>
            <person name="Andreopoulos W."/>
            <person name="Pangilinan J."/>
            <person name="LaButti K."/>
            <person name="Riley R."/>
            <person name="Lipzen A."/>
            <person name="Clum A."/>
            <person name="Drula E."/>
            <person name="Henrissat B."/>
            <person name="Kohler A."/>
            <person name="Grigoriev I.V."/>
            <person name="Martin F.M."/>
            <person name="Hacquard S."/>
        </authorList>
    </citation>
    <scope>NUCLEOTIDE SEQUENCE [LARGE SCALE GENOMIC DNA]</scope>
    <source>
        <strain evidence="2 3">MPI-SDFR-AT-0080</strain>
    </source>
</reference>
<dbReference type="Proteomes" id="UP000774617">
    <property type="component" value="Unassembled WGS sequence"/>
</dbReference>
<comment type="caution">
    <text evidence="2">The sequence shown here is derived from an EMBL/GenBank/DDBJ whole genome shotgun (WGS) entry which is preliminary data.</text>
</comment>
<dbReference type="SUPFAM" id="SSF55729">
    <property type="entry name" value="Acyl-CoA N-acyltransferases (Nat)"/>
    <property type="match status" value="1"/>
</dbReference>
<dbReference type="InterPro" id="IPR016181">
    <property type="entry name" value="Acyl_CoA_acyltransferase"/>
</dbReference>
<dbReference type="InterPro" id="IPR000182">
    <property type="entry name" value="GNAT_dom"/>
</dbReference>
<dbReference type="PANTHER" id="PTHR42791:SF14">
    <property type="entry name" value="N-ACETYLTRANSFERASE DOMAIN-CONTAINING PROTEIN"/>
    <property type="match status" value="1"/>
</dbReference>
<feature type="domain" description="N-acetyltransferase" evidence="1">
    <location>
        <begin position="3"/>
        <end position="214"/>
    </location>
</feature>
<organism evidence="2 3">
    <name type="scientific">Macrophomina phaseolina</name>
    <dbReference type="NCBI Taxonomy" id="35725"/>
    <lineage>
        <taxon>Eukaryota</taxon>
        <taxon>Fungi</taxon>
        <taxon>Dikarya</taxon>
        <taxon>Ascomycota</taxon>
        <taxon>Pezizomycotina</taxon>
        <taxon>Dothideomycetes</taxon>
        <taxon>Dothideomycetes incertae sedis</taxon>
        <taxon>Botryosphaeriales</taxon>
        <taxon>Botryosphaeriaceae</taxon>
        <taxon>Macrophomina</taxon>
    </lineage>
</organism>
<sequence length="223" mass="24742">MSLTVSPMEEADFPAMTQLLHKAYYSTTGISALLYLTPPSQESLDKTTQVRLRAFREDPSVHFIKATDPETGELIACARWDIFKHARSDEDVERKAAITEDDLIPEFNVDVHEALFGPLRRTHKEIMGKRPHASLVTLVTDPDHGRRGAGGLLVQWGLDQADELGLDTYLDASPMGKGLYQKNGFEIVKDIPFDLAKFGGEGVVSHVCMLRRPGPSKRKIVAA</sequence>
<dbReference type="EMBL" id="JAGTJR010000003">
    <property type="protein sequence ID" value="KAH7062152.1"/>
    <property type="molecule type" value="Genomic_DNA"/>
</dbReference>
<protein>
    <submittedName>
        <fullName evidence="2">Acyl-CoA N-acyltransferase</fullName>
    </submittedName>
</protein>
<dbReference type="PANTHER" id="PTHR42791">
    <property type="entry name" value="GNAT FAMILY ACETYLTRANSFERASE"/>
    <property type="match status" value="1"/>
</dbReference>
<dbReference type="CDD" id="cd04301">
    <property type="entry name" value="NAT_SF"/>
    <property type="match status" value="1"/>
</dbReference>
<gene>
    <name evidence="2" type="ORF">B0J12DRAFT_227965</name>
</gene>